<evidence type="ECO:0000313" key="2">
    <source>
        <dbReference type="Proteomes" id="UP000489600"/>
    </source>
</evidence>
<dbReference type="EMBL" id="CABITT030000003">
    <property type="protein sequence ID" value="VVA98862.1"/>
    <property type="molecule type" value="Genomic_DNA"/>
</dbReference>
<reference evidence="1" key="1">
    <citation type="submission" date="2019-07" db="EMBL/GenBank/DDBJ databases">
        <authorList>
            <person name="Dittberner H."/>
        </authorList>
    </citation>
    <scope>NUCLEOTIDE SEQUENCE [LARGE SCALE GENOMIC DNA]</scope>
</reference>
<dbReference type="OrthoDB" id="1089417at2759"/>
<dbReference type="Proteomes" id="UP000489600">
    <property type="component" value="Unassembled WGS sequence"/>
</dbReference>
<organism evidence="1 2">
    <name type="scientific">Arabis nemorensis</name>
    <dbReference type="NCBI Taxonomy" id="586526"/>
    <lineage>
        <taxon>Eukaryota</taxon>
        <taxon>Viridiplantae</taxon>
        <taxon>Streptophyta</taxon>
        <taxon>Embryophyta</taxon>
        <taxon>Tracheophyta</taxon>
        <taxon>Spermatophyta</taxon>
        <taxon>Magnoliopsida</taxon>
        <taxon>eudicotyledons</taxon>
        <taxon>Gunneridae</taxon>
        <taxon>Pentapetalae</taxon>
        <taxon>rosids</taxon>
        <taxon>malvids</taxon>
        <taxon>Brassicales</taxon>
        <taxon>Brassicaceae</taxon>
        <taxon>Arabideae</taxon>
        <taxon>Arabis</taxon>
    </lineage>
</organism>
<sequence>MATYKPRRDPSLMGEAKILVELELSKAFPPRIGTVDETWSISMLDVEYAWVATKYGNCG</sequence>
<name>A0A565BB86_9BRAS</name>
<dbReference type="AlphaFoldDB" id="A0A565BB86"/>
<accession>A0A565BB86</accession>
<proteinExistence type="predicted"/>
<protein>
    <submittedName>
        <fullName evidence="1">Uncharacterized protein</fullName>
    </submittedName>
</protein>
<evidence type="ECO:0000313" key="1">
    <source>
        <dbReference type="EMBL" id="VVA98862.1"/>
    </source>
</evidence>
<comment type="caution">
    <text evidence="1">The sequence shown here is derived from an EMBL/GenBank/DDBJ whole genome shotgun (WGS) entry which is preliminary data.</text>
</comment>
<keyword evidence="2" id="KW-1185">Reference proteome</keyword>
<gene>
    <name evidence="1" type="ORF">ANE_LOCUS9307</name>
</gene>